<proteinExistence type="predicted"/>
<organism evidence="2 3">
    <name type="scientific">Hypsizygus marmoreus</name>
    <name type="common">White beech mushroom</name>
    <name type="synonym">Agaricus marmoreus</name>
    <dbReference type="NCBI Taxonomy" id="39966"/>
    <lineage>
        <taxon>Eukaryota</taxon>
        <taxon>Fungi</taxon>
        <taxon>Dikarya</taxon>
        <taxon>Basidiomycota</taxon>
        <taxon>Agaricomycotina</taxon>
        <taxon>Agaricomycetes</taxon>
        <taxon>Agaricomycetidae</taxon>
        <taxon>Agaricales</taxon>
        <taxon>Tricholomatineae</taxon>
        <taxon>Lyophyllaceae</taxon>
        <taxon>Hypsizygus</taxon>
    </lineage>
</organism>
<dbReference type="InParanoid" id="A0A369KHV7"/>
<reference evidence="2" key="1">
    <citation type="submission" date="2018-04" db="EMBL/GenBank/DDBJ databases">
        <title>Whole genome sequencing of Hypsizygus marmoreus.</title>
        <authorList>
            <person name="Choi I.-G."/>
            <person name="Min B."/>
            <person name="Kim J.-G."/>
            <person name="Kim S."/>
            <person name="Oh Y.-L."/>
            <person name="Kong W.-S."/>
            <person name="Park H."/>
            <person name="Jeong J."/>
            <person name="Song E.-S."/>
        </authorList>
    </citation>
    <scope>NUCLEOTIDE SEQUENCE [LARGE SCALE GENOMIC DNA]</scope>
    <source>
        <strain evidence="2">51987-8</strain>
    </source>
</reference>
<evidence type="ECO:0000313" key="3">
    <source>
        <dbReference type="Proteomes" id="UP000076154"/>
    </source>
</evidence>
<dbReference type="AlphaFoldDB" id="A0A369KHV7"/>
<feature type="region of interest" description="Disordered" evidence="1">
    <location>
        <begin position="538"/>
        <end position="557"/>
    </location>
</feature>
<evidence type="ECO:0000313" key="2">
    <source>
        <dbReference type="EMBL" id="RDB30516.1"/>
    </source>
</evidence>
<accession>A0A369KHV7</accession>
<dbReference type="EMBL" id="LUEZ02000005">
    <property type="protein sequence ID" value="RDB30516.1"/>
    <property type="molecule type" value="Genomic_DNA"/>
</dbReference>
<protein>
    <submittedName>
        <fullName evidence="2">Uncharacterized protein</fullName>
    </submittedName>
</protein>
<sequence>MPGPGKKGRKKGNARGKRSGGATPRHSGPGKPREPETIPCQTLEEDEMTRCDKPATEPSYSRPERCKVHQGQYRKLYKKYKDASKVVDETKQGNAIPTMEQIARLHDVSAILEKGRWVRKYLEAIRVEKVGRDIHQRRFFLKPDDGHKIRLKVLAKDMVKTIETLDSLHTRAFELYIADNPASEWAKSFQAENPPGWETPSTDDIIEGMSSKIKPGNPSPPTPMEPAAKQPSQAELEEEDLSEIDLIDLKQRAQKNQILWTLEPIINPSSVESFNTLSTLEPSVIEATATTSRHVLQQYARRIIFHEPVLFMKSLNKESFKDLLLDDDFSLEDLSRFALLFNKELGLGLLWLKDAVMEALIMSGRAGTSANVGDPKNRIKILGGWIFNRGHTRTMSNEGWWTLFMTSQFPANIENRLVRLCNDYDDMISFLSFAALGMMPPPSFCHKENPHLNALAPRNLLSLSGVIITDMVSTSVPPHMFGPHPSKHKSKKPGCIVWAEVETRACLFGAVRNEEDRFTTAFLHELRARPDLFQVVTRSETDPGQKINSFGTGSSDSALPMMRYRQFEAPPASPQNPPEGDGPWTVVRSAVDVLFGTDNKFPGHLTNLSRGDSAGWFFHFKKFPVKYIVILDTVPNRHHPILARHVAWAALCAQGYATGEYESSKYCRAYDKLFEARAKERLSWMPENWGGWQMGWMAN</sequence>
<name>A0A369KHV7_HYPMA</name>
<keyword evidence="3" id="KW-1185">Reference proteome</keyword>
<dbReference type="Proteomes" id="UP000076154">
    <property type="component" value="Unassembled WGS sequence"/>
</dbReference>
<feature type="region of interest" description="Disordered" evidence="1">
    <location>
        <begin position="1"/>
        <end position="67"/>
    </location>
</feature>
<feature type="region of interest" description="Disordered" evidence="1">
    <location>
        <begin position="190"/>
        <end position="237"/>
    </location>
</feature>
<comment type="caution">
    <text evidence="2">The sequence shown here is derived from an EMBL/GenBank/DDBJ whole genome shotgun (WGS) entry which is preliminary data.</text>
</comment>
<gene>
    <name evidence="2" type="ORF">Hypma_007277</name>
</gene>
<dbReference type="OrthoDB" id="2756263at2759"/>
<feature type="compositionally biased region" description="Basic residues" evidence="1">
    <location>
        <begin position="1"/>
        <end position="18"/>
    </location>
</feature>
<evidence type="ECO:0000256" key="1">
    <source>
        <dbReference type="SAM" id="MobiDB-lite"/>
    </source>
</evidence>
<feature type="compositionally biased region" description="Polar residues" evidence="1">
    <location>
        <begin position="546"/>
        <end position="557"/>
    </location>
</feature>